<evidence type="ECO:0000313" key="14">
    <source>
        <dbReference type="Proteomes" id="UP000002495"/>
    </source>
</evidence>
<dbReference type="SUPFAM" id="SSF50621">
    <property type="entry name" value="Alanine racemase C-terminal domain-like"/>
    <property type="match status" value="1"/>
</dbReference>
<name>Q7VHZ3_HELHP</name>
<keyword evidence="14" id="KW-1185">Reference proteome</keyword>
<feature type="binding site" evidence="11">
    <location>
        <position position="267"/>
    </location>
    <ligand>
        <name>substrate</name>
    </ligand>
</feature>
<dbReference type="HOGENOM" id="CLU_038560_0_0_7"/>
<evidence type="ECO:0000256" key="8">
    <source>
        <dbReference type="ARBA" id="ARBA00025802"/>
    </source>
</evidence>
<evidence type="ECO:0000256" key="5">
    <source>
        <dbReference type="ARBA" id="ARBA00022898"/>
    </source>
</evidence>
<dbReference type="PANTHER" id="PTHR43727:SF1">
    <property type="entry name" value="CARBOXYNORSPERMIDINE_CARBOXYSPERMIDINE DECARBOXYLASE"/>
    <property type="match status" value="1"/>
</dbReference>
<dbReference type="EMBL" id="AE017125">
    <property type="protein sequence ID" value="AAP77415.1"/>
    <property type="molecule type" value="Genomic_DNA"/>
</dbReference>
<evidence type="ECO:0000256" key="9">
    <source>
        <dbReference type="ARBA" id="ARBA00047351"/>
    </source>
</evidence>
<evidence type="ECO:0000256" key="3">
    <source>
        <dbReference type="ARBA" id="ARBA00013633"/>
    </source>
</evidence>
<dbReference type="GO" id="GO:0045312">
    <property type="term" value="P:nor-spermidine biosynthetic process"/>
    <property type="evidence" value="ECO:0007669"/>
    <property type="project" value="InterPro"/>
</dbReference>
<dbReference type="KEGG" id="hhe:HH_0818"/>
<dbReference type="InterPro" id="IPR029066">
    <property type="entry name" value="PLP-binding_barrel"/>
</dbReference>
<dbReference type="PIRSF" id="PIRSF038941">
    <property type="entry name" value="NspC"/>
    <property type="match status" value="1"/>
</dbReference>
<evidence type="ECO:0000256" key="4">
    <source>
        <dbReference type="ARBA" id="ARBA00022793"/>
    </source>
</evidence>
<dbReference type="eggNOG" id="COG0019">
    <property type="taxonomic scope" value="Bacteria"/>
</dbReference>
<dbReference type="GO" id="GO:0009089">
    <property type="term" value="P:lysine biosynthetic process via diaminopimelate"/>
    <property type="evidence" value="ECO:0007669"/>
    <property type="project" value="TreeGrafter"/>
</dbReference>
<dbReference type="GO" id="GO:0008295">
    <property type="term" value="P:spermidine biosynthetic process"/>
    <property type="evidence" value="ECO:0007669"/>
    <property type="project" value="UniProtKB-KW"/>
</dbReference>
<evidence type="ECO:0000256" key="7">
    <source>
        <dbReference type="ARBA" id="ARBA00023239"/>
    </source>
</evidence>
<evidence type="ECO:0000256" key="6">
    <source>
        <dbReference type="ARBA" id="ARBA00023066"/>
    </source>
</evidence>
<dbReference type="GO" id="GO:0008836">
    <property type="term" value="F:diaminopimelate decarboxylase activity"/>
    <property type="evidence" value="ECO:0007669"/>
    <property type="project" value="TreeGrafter"/>
</dbReference>
<dbReference type="Gene3D" id="2.40.37.10">
    <property type="entry name" value="Lyase, Ornithine Decarboxylase, Chain A, domain 1"/>
    <property type="match status" value="1"/>
</dbReference>
<evidence type="ECO:0000256" key="10">
    <source>
        <dbReference type="ARBA" id="ARBA00047389"/>
    </source>
</evidence>
<dbReference type="Proteomes" id="UP000002495">
    <property type="component" value="Chromosome"/>
</dbReference>
<accession>Q7VHZ3</accession>
<dbReference type="AlphaFoldDB" id="Q7VHZ3"/>
<sequence length="411" mass="45899">MLSNKMRQLSTLLTLPSPAYVLEEEKLNANLALLDSVQQRSGAKILLALKGYAFWRVFENLKCTLSGSTASGLYEARLGYEEIGGANKGKEVCVFSPAYKKEEFESILNYATHIIFNSFYQWQRFKPLIESKNTMLKAHSQAPIEVGLRVNPLYSEVEPPIYNPCIAGSRLGITPNEFQKGVAQYGLDGISGLHFHTHCEQDSAALSRTLPHFEKHFGAYIQGKKWVNFGGGHHITRVDYDCDLLVNLICDFKRRYKDIEIFLEPGEAVGWQVGFLIGEVIDIVQNEISVAILDVSAAAHMPDCLEMPYRPSLIKLSKQTGLESDKGEGKGAYAYRLGGPTCLAGDVIGDYSFDTPLCIGDRVIFEDMLHYTIVKNNTFNGVPLPSLGVIDTQGVWKLLKSFGYEDYKQRN</sequence>
<organism evidence="13 14">
    <name type="scientific">Helicobacter hepaticus (strain ATCC 51449 / 3B1)</name>
    <dbReference type="NCBI Taxonomy" id="235279"/>
    <lineage>
        <taxon>Bacteria</taxon>
        <taxon>Pseudomonadati</taxon>
        <taxon>Campylobacterota</taxon>
        <taxon>Epsilonproteobacteria</taxon>
        <taxon>Campylobacterales</taxon>
        <taxon>Helicobacteraceae</taxon>
        <taxon>Helicobacter</taxon>
    </lineage>
</organism>
<dbReference type="NCBIfam" id="TIGR01047">
    <property type="entry name" value="nspC"/>
    <property type="match status" value="1"/>
</dbReference>
<comment type="catalytic activity">
    <reaction evidence="9">
        <text>carboxyspermidine + H(+) = spermidine + CO2</text>
        <dbReference type="Rhea" id="RHEA:34095"/>
        <dbReference type="ChEBI" id="CHEBI:15378"/>
        <dbReference type="ChEBI" id="CHEBI:16526"/>
        <dbReference type="ChEBI" id="CHEBI:57834"/>
        <dbReference type="ChEBI" id="CHEBI:65072"/>
        <dbReference type="EC" id="4.1.1.96"/>
    </reaction>
</comment>
<evidence type="ECO:0000313" key="13">
    <source>
        <dbReference type="EMBL" id="AAP77415.1"/>
    </source>
</evidence>
<dbReference type="STRING" id="235279.HH_0818"/>
<reference evidence="13 14" key="1">
    <citation type="journal article" date="2003" name="Proc. Natl. Acad. Sci. U.S.A.">
        <title>The complete genome sequence of the carcinogenic bacterium Helicobacter hepaticus.</title>
        <authorList>
            <person name="Suerbaum S."/>
            <person name="Josenhans C."/>
            <person name="Sterzenbach T."/>
            <person name="Drescher B."/>
            <person name="Brandt P."/>
            <person name="Bell M."/>
            <person name="Droege M."/>
            <person name="Fartmann B."/>
            <person name="Fischer H.-P."/>
            <person name="Ge Z."/>
            <person name="Hoerster A."/>
            <person name="Holland R."/>
            <person name="Klein K."/>
            <person name="Koenig J."/>
            <person name="Macko L."/>
            <person name="Mendz G.L."/>
            <person name="Nyakatura G."/>
            <person name="Schauer D.B."/>
            <person name="Shen Z."/>
            <person name="Weber J."/>
            <person name="Frosch M."/>
            <person name="Fox J.G."/>
        </authorList>
    </citation>
    <scope>NUCLEOTIDE SEQUENCE [LARGE SCALE GENOMIC DNA]</scope>
    <source>
        <strain evidence="14">ATCC 51449 / 3B1</strain>
    </source>
</reference>
<dbReference type="InterPro" id="IPR009006">
    <property type="entry name" value="Ala_racemase/Decarboxylase_C"/>
</dbReference>
<evidence type="ECO:0000256" key="1">
    <source>
        <dbReference type="ARBA" id="ARBA00001933"/>
    </source>
</evidence>
<gene>
    <name evidence="13" type="primary">nspC</name>
    <name evidence="13" type="ordered locus">HH_0818</name>
</gene>
<feature type="binding site" evidence="11">
    <location>
        <position position="303"/>
    </location>
    <ligand>
        <name>substrate</name>
    </ligand>
</feature>
<dbReference type="CDD" id="cd06829">
    <property type="entry name" value="PLPDE_III_CANSDC"/>
    <property type="match status" value="1"/>
</dbReference>
<keyword evidence="6" id="KW-0745">Spermidine biosynthesis</keyword>
<keyword evidence="4" id="KW-0210">Decarboxylase</keyword>
<evidence type="ECO:0000256" key="11">
    <source>
        <dbReference type="PIRSR" id="PIRSR038941-1"/>
    </source>
</evidence>
<keyword evidence="7" id="KW-0456">Lyase</keyword>
<protein>
    <recommendedName>
        <fullName evidence="3">Carboxynorspermidine/carboxyspermidine decarboxylase</fullName>
        <ecNumber evidence="2">4.1.1.96</ecNumber>
    </recommendedName>
</protein>
<dbReference type="PANTHER" id="PTHR43727">
    <property type="entry name" value="DIAMINOPIMELATE DECARBOXYLASE"/>
    <property type="match status" value="1"/>
</dbReference>
<keyword evidence="5" id="KW-0663">Pyridoxal phosphate</keyword>
<dbReference type="Gene3D" id="3.20.20.10">
    <property type="entry name" value="Alanine racemase"/>
    <property type="match status" value="1"/>
</dbReference>
<evidence type="ECO:0000256" key="2">
    <source>
        <dbReference type="ARBA" id="ARBA00012259"/>
    </source>
</evidence>
<dbReference type="Pfam" id="PF00278">
    <property type="entry name" value="Orn_DAP_Arg_deC"/>
    <property type="match status" value="1"/>
</dbReference>
<comment type="cofactor">
    <cofactor evidence="1">
        <name>pyridoxal 5'-phosphate</name>
        <dbReference type="ChEBI" id="CHEBI:597326"/>
    </cofactor>
</comment>
<proteinExistence type="inferred from homology"/>
<dbReference type="EC" id="4.1.1.96" evidence="2"/>
<feature type="domain" description="Orn/DAP/Arg decarboxylase 2 C-terminal" evidence="12">
    <location>
        <begin position="243"/>
        <end position="368"/>
    </location>
</feature>
<dbReference type="SUPFAM" id="SSF51419">
    <property type="entry name" value="PLP-binding barrel"/>
    <property type="match status" value="1"/>
</dbReference>
<comment type="catalytic activity">
    <reaction evidence="10">
        <text>carboxynorspermidine + H(+) = norspermidine + CO2</text>
        <dbReference type="Rhea" id="RHEA:34099"/>
        <dbReference type="ChEBI" id="CHEBI:15378"/>
        <dbReference type="ChEBI" id="CHEBI:16526"/>
        <dbReference type="ChEBI" id="CHEBI:57920"/>
        <dbReference type="ChEBI" id="CHEBI:65070"/>
        <dbReference type="EC" id="4.1.1.96"/>
    </reaction>
</comment>
<evidence type="ECO:0000259" key="12">
    <source>
        <dbReference type="Pfam" id="PF00278"/>
    </source>
</evidence>
<comment type="similarity">
    <text evidence="8">Belongs to the Orn/Lys/Arg decarboxylase class-II family. NspC subfamily.</text>
</comment>
<dbReference type="InterPro" id="IPR005730">
    <property type="entry name" value="Nsp_de-COase"/>
</dbReference>
<dbReference type="FunFam" id="3.20.20.10:FF:000012">
    <property type="entry name" value="Carboxynorspermidine/carboxyspermidine decarboxylase"/>
    <property type="match status" value="1"/>
</dbReference>
<dbReference type="InterPro" id="IPR022643">
    <property type="entry name" value="De-COase2_C"/>
</dbReference>